<proteinExistence type="predicted"/>
<evidence type="ECO:0000256" key="1">
    <source>
        <dbReference type="SAM" id="SignalP"/>
    </source>
</evidence>
<keyword evidence="3" id="KW-1185">Reference proteome</keyword>
<reference evidence="2 3" key="1">
    <citation type="submission" date="2023-02" db="EMBL/GenBank/DDBJ databases">
        <title>Devosia algicola sp. nov., isolated from the phycosphere of marine algae.</title>
        <authorList>
            <person name="Kim J.M."/>
            <person name="Lee J.K."/>
            <person name="Choi B.J."/>
            <person name="Bayburt H."/>
            <person name="Jeon C.O."/>
        </authorList>
    </citation>
    <scope>NUCLEOTIDE SEQUENCE [LARGE SCALE GENOMIC DNA]</scope>
    <source>
        <strain evidence="2 3">G20-9</strain>
    </source>
</reference>
<dbReference type="EMBL" id="CP118246">
    <property type="protein sequence ID" value="WDR01652.1"/>
    <property type="molecule type" value="Genomic_DNA"/>
</dbReference>
<keyword evidence="1" id="KW-0732">Signal</keyword>
<name>A0ABY7YKE2_9HYPH</name>
<evidence type="ECO:0000313" key="3">
    <source>
        <dbReference type="Proteomes" id="UP001220530"/>
    </source>
</evidence>
<sequence length="381" mass="40045">MNVARHLRTGTVLGLLLGLAAVSPGFAQSDTTETTAPTPDAINAIDFGDNTSAWANDTECDDPRFIGSAMAVELEDVDIGKDAADCKAAFEAGTVTLRDASEVPPATTEPAIQTPEVISNQEINYGDDLGQYPNDGDCDDPRFEGSGAIESAEEIDTMHDASDCRAAVEAGTAILKASAVPPPPFVQPTIDEVNFGDDEGTYPNDNECDDARFEGAGVSDDPSFGNIMHDASDCRAAFAAGSITVRDTTPISGFAMGTDNSKYANDGQCDDPRFEGSGVAKKLLSVDQMADATDCAALMSEGTVWPRPVYQASYQGKAPYDAKASGIDFGDNTSSYANDDECDDPRFEGPGVASDLTYDNQWHDANDCRAAFEGGTVAAMP</sequence>
<protein>
    <submittedName>
        <fullName evidence="2">Uncharacterized protein</fullName>
    </submittedName>
</protein>
<dbReference type="Proteomes" id="UP001220530">
    <property type="component" value="Chromosome"/>
</dbReference>
<feature type="signal peptide" evidence="1">
    <location>
        <begin position="1"/>
        <end position="27"/>
    </location>
</feature>
<evidence type="ECO:0000313" key="2">
    <source>
        <dbReference type="EMBL" id="WDR01652.1"/>
    </source>
</evidence>
<feature type="chain" id="PRO_5045897906" evidence="1">
    <location>
        <begin position="28"/>
        <end position="381"/>
    </location>
</feature>
<accession>A0ABY7YKE2</accession>
<organism evidence="2 3">
    <name type="scientific">Devosia algicola</name>
    <dbReference type="NCBI Taxonomy" id="3026418"/>
    <lineage>
        <taxon>Bacteria</taxon>
        <taxon>Pseudomonadati</taxon>
        <taxon>Pseudomonadota</taxon>
        <taxon>Alphaproteobacteria</taxon>
        <taxon>Hyphomicrobiales</taxon>
        <taxon>Devosiaceae</taxon>
        <taxon>Devosia</taxon>
    </lineage>
</organism>
<dbReference type="RefSeq" id="WP_282218062.1">
    <property type="nucleotide sequence ID" value="NZ_CP118246.1"/>
</dbReference>
<gene>
    <name evidence="2" type="ORF">PSQ19_12935</name>
</gene>